<reference evidence="2" key="3">
    <citation type="submission" date="2025-09" db="UniProtKB">
        <authorList>
            <consortium name="Ensembl"/>
        </authorList>
    </citation>
    <scope>IDENTIFICATION</scope>
</reference>
<dbReference type="AlphaFoldDB" id="A0A671TSH0"/>
<dbReference type="PROSITE" id="PS50041">
    <property type="entry name" value="C_TYPE_LECTIN_2"/>
    <property type="match status" value="1"/>
</dbReference>
<dbReference type="InterPro" id="IPR016186">
    <property type="entry name" value="C-type_lectin-like/link_sf"/>
</dbReference>
<keyword evidence="3" id="KW-1185">Reference proteome</keyword>
<protein>
    <recommendedName>
        <fullName evidence="1">C-type lectin domain-containing protein</fullName>
    </recommendedName>
</protein>
<evidence type="ECO:0000313" key="3">
    <source>
        <dbReference type="Proteomes" id="UP000472265"/>
    </source>
</evidence>
<accession>A0A671TSH0</accession>
<name>A0A671TSH0_SPAAU</name>
<dbReference type="Ensembl" id="ENSSAUT00010003944.1">
    <property type="protein sequence ID" value="ENSSAUP00010003652.1"/>
    <property type="gene ID" value="ENSSAUG00010001926.1"/>
</dbReference>
<dbReference type="Proteomes" id="UP000472265">
    <property type="component" value="Chromosome 10"/>
</dbReference>
<dbReference type="InterPro" id="IPR001304">
    <property type="entry name" value="C-type_lectin-like"/>
</dbReference>
<sequence>LASETNVSIAEVVTSCPDGWTGYSIRCFLQGGNLASSMTQRKTLMYPLTWLGGCDAAQGTWLWSDGTHFGFNFWATRQPDNVDNANCLLITMEVNLYRKKFANQLCDNLRSFVCAKNL</sequence>
<proteinExistence type="predicted"/>
<dbReference type="Gene3D" id="3.10.100.10">
    <property type="entry name" value="Mannose-Binding Protein A, subunit A"/>
    <property type="match status" value="1"/>
</dbReference>
<dbReference type="Pfam" id="PF00059">
    <property type="entry name" value="Lectin_C"/>
    <property type="match status" value="1"/>
</dbReference>
<organism evidence="2 3">
    <name type="scientific">Sparus aurata</name>
    <name type="common">Gilthead sea bream</name>
    <dbReference type="NCBI Taxonomy" id="8175"/>
    <lineage>
        <taxon>Eukaryota</taxon>
        <taxon>Metazoa</taxon>
        <taxon>Chordata</taxon>
        <taxon>Craniata</taxon>
        <taxon>Vertebrata</taxon>
        <taxon>Euteleostomi</taxon>
        <taxon>Actinopterygii</taxon>
        <taxon>Neopterygii</taxon>
        <taxon>Teleostei</taxon>
        <taxon>Neoteleostei</taxon>
        <taxon>Acanthomorphata</taxon>
        <taxon>Eupercaria</taxon>
        <taxon>Spariformes</taxon>
        <taxon>Sparidae</taxon>
        <taxon>Sparus</taxon>
    </lineage>
</organism>
<dbReference type="InParanoid" id="A0A671TSH0"/>
<dbReference type="InterPro" id="IPR016187">
    <property type="entry name" value="CTDL_fold"/>
</dbReference>
<reference evidence="2" key="1">
    <citation type="submission" date="2021-04" db="EMBL/GenBank/DDBJ databases">
        <authorList>
            <consortium name="Wellcome Sanger Institute Data Sharing"/>
        </authorList>
    </citation>
    <scope>NUCLEOTIDE SEQUENCE [LARGE SCALE GENOMIC DNA]</scope>
</reference>
<evidence type="ECO:0000313" key="2">
    <source>
        <dbReference type="Ensembl" id="ENSSAUP00010003652.1"/>
    </source>
</evidence>
<feature type="domain" description="C-type lectin" evidence="1">
    <location>
        <begin position="20"/>
        <end position="115"/>
    </location>
</feature>
<reference evidence="2" key="2">
    <citation type="submission" date="2025-08" db="UniProtKB">
        <authorList>
            <consortium name="Ensembl"/>
        </authorList>
    </citation>
    <scope>IDENTIFICATION</scope>
</reference>
<evidence type="ECO:0000259" key="1">
    <source>
        <dbReference type="PROSITE" id="PS50041"/>
    </source>
</evidence>
<dbReference type="SUPFAM" id="SSF56436">
    <property type="entry name" value="C-type lectin-like"/>
    <property type="match status" value="1"/>
</dbReference>